<evidence type="ECO:0000313" key="1">
    <source>
        <dbReference type="EMBL" id="JAC93228.1"/>
    </source>
</evidence>
<dbReference type="SUPFAM" id="SSF57924">
    <property type="entry name" value="Inhibitor of apoptosis (IAP) repeat"/>
    <property type="match status" value="1"/>
</dbReference>
<sequence length="265" mass="30841">SSSLVISRFKTFTNWSLRYPSFPSAKKLGRWLDLSYDSTNERLLCTTCGKVTELTYFVEAKTIVLEDLHNLGCDTESYHFYTPKVEAIVDARPSLHHHQYRTFDARLRSFSSRPLLDVNKLASAGFFFESNQRIRCFACGLGIDYFDCNFDDPIEEHGKYKVKCPYLRLCVDTPYLQKVASAFRQSDFFWVMEYTQNTGFLDNIHTPQVAKALTVNKYNLDSPEKIEFFIKNHSKFIEECEKNPPSLEYPTRVEAKKYGSEKDQK</sequence>
<dbReference type="GO" id="GO:0043066">
    <property type="term" value="P:negative regulation of apoptotic process"/>
    <property type="evidence" value="ECO:0007669"/>
    <property type="project" value="TreeGrafter"/>
</dbReference>
<dbReference type="GO" id="GO:0005737">
    <property type="term" value="C:cytoplasm"/>
    <property type="evidence" value="ECO:0007669"/>
    <property type="project" value="TreeGrafter"/>
</dbReference>
<dbReference type="AlphaFoldDB" id="A0A090XEP5"/>
<feature type="non-terminal residue" evidence="1">
    <location>
        <position position="1"/>
    </location>
</feature>
<dbReference type="GO" id="GO:0051726">
    <property type="term" value="P:regulation of cell cycle"/>
    <property type="evidence" value="ECO:0007669"/>
    <property type="project" value="TreeGrafter"/>
</dbReference>
<name>A0A090XEP5_IXORI</name>
<dbReference type="GO" id="GO:0031398">
    <property type="term" value="P:positive regulation of protein ubiquitination"/>
    <property type="evidence" value="ECO:0007669"/>
    <property type="project" value="TreeGrafter"/>
</dbReference>
<dbReference type="EMBL" id="GBIH01001482">
    <property type="protein sequence ID" value="JAC93228.1"/>
    <property type="molecule type" value="mRNA"/>
</dbReference>
<dbReference type="GO" id="GO:0043027">
    <property type="term" value="F:cysteine-type endopeptidase inhibitor activity involved in apoptotic process"/>
    <property type="evidence" value="ECO:0007669"/>
    <property type="project" value="TreeGrafter"/>
</dbReference>
<dbReference type="PANTHER" id="PTHR10044">
    <property type="entry name" value="INHIBITOR OF APOPTOSIS"/>
    <property type="match status" value="1"/>
</dbReference>
<dbReference type="PANTHER" id="PTHR10044:SF139">
    <property type="entry name" value="DEATH-ASSOCIATED INHIBITOR OF APOPTOSIS 2"/>
    <property type="match status" value="1"/>
</dbReference>
<proteinExistence type="evidence at transcript level"/>
<protein>
    <submittedName>
        <fullName evidence="1">Putative inhibitor of apoptosis domain protein</fullName>
    </submittedName>
</protein>
<dbReference type="SMART" id="SM00238">
    <property type="entry name" value="BIR"/>
    <property type="match status" value="1"/>
</dbReference>
<reference evidence="1" key="1">
    <citation type="journal article" date="2015" name="PLoS Negl. Trop. Dis.">
        <title>Deep Sequencing Analysis of the Ixodes ricinus Haemocytome.</title>
        <authorList>
            <person name="Kotsyfakis M."/>
            <person name="Kopacek P."/>
            <person name="Franta Z."/>
            <person name="Pedra J.H."/>
            <person name="Ribeiro J.M."/>
        </authorList>
    </citation>
    <scope>NUCLEOTIDE SEQUENCE</scope>
</reference>
<dbReference type="GO" id="GO:0061630">
    <property type="term" value="F:ubiquitin protein ligase activity"/>
    <property type="evidence" value="ECO:0007669"/>
    <property type="project" value="TreeGrafter"/>
</dbReference>
<dbReference type="PROSITE" id="PS50143">
    <property type="entry name" value="BIR_REPEAT_2"/>
    <property type="match status" value="1"/>
</dbReference>
<organism evidence="1">
    <name type="scientific">Ixodes ricinus</name>
    <name type="common">Common tick</name>
    <name type="synonym">Acarus ricinus</name>
    <dbReference type="NCBI Taxonomy" id="34613"/>
    <lineage>
        <taxon>Eukaryota</taxon>
        <taxon>Metazoa</taxon>
        <taxon>Ecdysozoa</taxon>
        <taxon>Arthropoda</taxon>
        <taxon>Chelicerata</taxon>
        <taxon>Arachnida</taxon>
        <taxon>Acari</taxon>
        <taxon>Parasitiformes</taxon>
        <taxon>Ixodida</taxon>
        <taxon>Ixodoidea</taxon>
        <taxon>Ixodidae</taxon>
        <taxon>Ixodinae</taxon>
        <taxon>Ixodes</taxon>
    </lineage>
</organism>
<accession>A0A090XEP5</accession>
<dbReference type="InterPro" id="IPR050784">
    <property type="entry name" value="IAP"/>
</dbReference>
<dbReference type="InterPro" id="IPR001370">
    <property type="entry name" value="BIR_rpt"/>
</dbReference>
<dbReference type="Gene3D" id="1.10.1170.10">
    <property type="entry name" value="Inhibitor Of Apoptosis Protein (2mihbC-IAP-1), Chain A"/>
    <property type="match status" value="1"/>
</dbReference>
<dbReference type="GO" id="GO:0005634">
    <property type="term" value="C:nucleus"/>
    <property type="evidence" value="ECO:0007669"/>
    <property type="project" value="TreeGrafter"/>
</dbReference>
<dbReference type="Pfam" id="PF00653">
    <property type="entry name" value="BIR"/>
    <property type="match status" value="1"/>
</dbReference>